<dbReference type="SUPFAM" id="SSF57850">
    <property type="entry name" value="RING/U-box"/>
    <property type="match status" value="1"/>
</dbReference>
<reference evidence="7 8" key="1">
    <citation type="journal article" date="2021" name="Sci. Rep.">
        <title>The genome of the diatom Chaetoceros tenuissimus carries an ancient integrated fragment of an extant virus.</title>
        <authorList>
            <person name="Hongo Y."/>
            <person name="Kimura K."/>
            <person name="Takaki Y."/>
            <person name="Yoshida Y."/>
            <person name="Baba S."/>
            <person name="Kobayashi G."/>
            <person name="Nagasaki K."/>
            <person name="Hano T."/>
            <person name="Tomaru Y."/>
        </authorList>
    </citation>
    <scope>NUCLEOTIDE SEQUENCE [LARGE SCALE GENOMIC DNA]</scope>
    <source>
        <strain evidence="7 8">NIES-3715</strain>
    </source>
</reference>
<dbReference type="InterPro" id="IPR001841">
    <property type="entry name" value="Znf_RING"/>
</dbReference>
<dbReference type="Proteomes" id="UP001054902">
    <property type="component" value="Unassembled WGS sequence"/>
</dbReference>
<keyword evidence="8" id="KW-1185">Reference proteome</keyword>
<dbReference type="PANTHER" id="PTHR33418:SF1">
    <property type="entry name" value="HELICASE-ASSOCIATED DOMAIN-CONTAINING PROTEIN"/>
    <property type="match status" value="1"/>
</dbReference>
<feature type="compositionally biased region" description="Basic and acidic residues" evidence="5">
    <location>
        <begin position="172"/>
        <end position="190"/>
    </location>
</feature>
<feature type="domain" description="RING-type" evidence="6">
    <location>
        <begin position="72"/>
        <end position="112"/>
    </location>
</feature>
<evidence type="ECO:0000256" key="2">
    <source>
        <dbReference type="ARBA" id="ARBA00022771"/>
    </source>
</evidence>
<dbReference type="SMART" id="SM00184">
    <property type="entry name" value="RING"/>
    <property type="match status" value="1"/>
</dbReference>
<keyword evidence="3" id="KW-0862">Zinc</keyword>
<dbReference type="GO" id="GO:0008270">
    <property type="term" value="F:zinc ion binding"/>
    <property type="evidence" value="ECO:0007669"/>
    <property type="project" value="UniProtKB-KW"/>
</dbReference>
<dbReference type="PROSITE" id="PS50089">
    <property type="entry name" value="ZF_RING_2"/>
    <property type="match status" value="1"/>
</dbReference>
<organism evidence="7 8">
    <name type="scientific">Chaetoceros tenuissimus</name>
    <dbReference type="NCBI Taxonomy" id="426638"/>
    <lineage>
        <taxon>Eukaryota</taxon>
        <taxon>Sar</taxon>
        <taxon>Stramenopiles</taxon>
        <taxon>Ochrophyta</taxon>
        <taxon>Bacillariophyta</taxon>
        <taxon>Coscinodiscophyceae</taxon>
        <taxon>Chaetocerotophycidae</taxon>
        <taxon>Chaetocerotales</taxon>
        <taxon>Chaetocerotaceae</taxon>
        <taxon>Chaetoceros</taxon>
    </lineage>
</organism>
<dbReference type="InterPro" id="IPR018957">
    <property type="entry name" value="Znf_C3HC4_RING-type"/>
</dbReference>
<name>A0AAD3HCY4_9STRA</name>
<feature type="compositionally biased region" description="Basic residues" evidence="5">
    <location>
        <begin position="10"/>
        <end position="21"/>
    </location>
</feature>
<evidence type="ECO:0000256" key="5">
    <source>
        <dbReference type="SAM" id="MobiDB-lite"/>
    </source>
</evidence>
<dbReference type="Gene3D" id="3.30.40.10">
    <property type="entry name" value="Zinc/RING finger domain, C3HC4 (zinc finger)"/>
    <property type="match status" value="1"/>
</dbReference>
<dbReference type="Pfam" id="PF03457">
    <property type="entry name" value="HA"/>
    <property type="match status" value="3"/>
</dbReference>
<evidence type="ECO:0000313" key="7">
    <source>
        <dbReference type="EMBL" id="GFH58518.1"/>
    </source>
</evidence>
<evidence type="ECO:0000256" key="1">
    <source>
        <dbReference type="ARBA" id="ARBA00022723"/>
    </source>
</evidence>
<feature type="compositionally biased region" description="Basic and acidic residues" evidence="5">
    <location>
        <begin position="146"/>
        <end position="155"/>
    </location>
</feature>
<dbReference type="AlphaFoldDB" id="A0AAD3HCY4"/>
<sequence>MNIEIGETHKLRRSSRKRSRVHHEDDYSTSRKSLKARKIQQEEAQDLRMHMSSSEERDRKEDRNIFYQDFKCAICLEIVTDPHIIPECCHRFCGPCINESIKARYNECPACRQHISTKRSLRKDALFGKLLDRLQQLEKENEDLRSKLEMNEDKNLPLNQPFSSDDENENESDQHSVEISRTDSVDHDDNMENESDEEWQSEPVVTAIGRHESGNKFEEHLADLQRFKNEHGHCNVPFKYEKNKSLGYRCNKIRQMKSSSRKNVGVYKLTDDRITKLEEMGFQWKVSKGGLSKKFEERLAELQRFKNEHGHCNVPRKYEENPSLGSWCVTIKQMKSGSKRNVGVYKLTDERIAKLKEMGFRWKSGNQFEDRFADLQRFKNEHGHCNVPYRYEKDKSLGRWCVTIRQMKSGSKSNVGVYKLTDDRVAKLEEMGFWLC</sequence>
<keyword evidence="1" id="KW-0479">Metal-binding</keyword>
<accession>A0AAD3HCY4</accession>
<gene>
    <name evidence="7" type="ORF">CTEN210_14994</name>
</gene>
<feature type="region of interest" description="Disordered" evidence="5">
    <location>
        <begin position="146"/>
        <end position="202"/>
    </location>
</feature>
<feature type="compositionally biased region" description="Acidic residues" evidence="5">
    <location>
        <begin position="191"/>
        <end position="200"/>
    </location>
</feature>
<protein>
    <recommendedName>
        <fullName evidence="6">RING-type domain-containing protein</fullName>
    </recommendedName>
</protein>
<proteinExistence type="predicted"/>
<dbReference type="EMBL" id="BLLK01000062">
    <property type="protein sequence ID" value="GFH58518.1"/>
    <property type="molecule type" value="Genomic_DNA"/>
</dbReference>
<dbReference type="Gene3D" id="6.10.140.530">
    <property type="match status" value="3"/>
</dbReference>
<evidence type="ECO:0000256" key="3">
    <source>
        <dbReference type="ARBA" id="ARBA00022833"/>
    </source>
</evidence>
<feature type="compositionally biased region" description="Basic and acidic residues" evidence="5">
    <location>
        <begin position="39"/>
        <end position="60"/>
    </location>
</feature>
<dbReference type="PROSITE" id="PS00518">
    <property type="entry name" value="ZF_RING_1"/>
    <property type="match status" value="1"/>
</dbReference>
<evidence type="ECO:0000313" key="8">
    <source>
        <dbReference type="Proteomes" id="UP001054902"/>
    </source>
</evidence>
<feature type="region of interest" description="Disordered" evidence="5">
    <location>
        <begin position="1"/>
        <end position="60"/>
    </location>
</feature>
<dbReference type="Pfam" id="PF00097">
    <property type="entry name" value="zf-C3HC4"/>
    <property type="match status" value="1"/>
</dbReference>
<comment type="caution">
    <text evidence="7">The sequence shown here is derived from an EMBL/GenBank/DDBJ whole genome shotgun (WGS) entry which is preliminary data.</text>
</comment>
<evidence type="ECO:0000259" key="6">
    <source>
        <dbReference type="PROSITE" id="PS50089"/>
    </source>
</evidence>
<keyword evidence="2 4" id="KW-0863">Zinc-finger</keyword>
<dbReference type="InterPro" id="IPR017907">
    <property type="entry name" value="Znf_RING_CS"/>
</dbReference>
<dbReference type="InterPro" id="IPR005114">
    <property type="entry name" value="Helicase_assoc"/>
</dbReference>
<dbReference type="InterPro" id="IPR013083">
    <property type="entry name" value="Znf_RING/FYVE/PHD"/>
</dbReference>
<evidence type="ECO:0000256" key="4">
    <source>
        <dbReference type="PROSITE-ProRule" id="PRU00175"/>
    </source>
</evidence>
<dbReference type="PANTHER" id="PTHR33418">
    <property type="entry name" value="HELICASE-ASSOCIATED"/>
    <property type="match status" value="1"/>
</dbReference>